<dbReference type="RefSeq" id="WP_105217026.1">
    <property type="nucleotide sequence ID" value="NZ_CP027062.1"/>
</dbReference>
<evidence type="ECO:0000313" key="7">
    <source>
        <dbReference type="EMBL" id="AVI51786.1"/>
    </source>
</evidence>
<dbReference type="PANTHER" id="PTHR30606">
    <property type="entry name" value="LIPID A BIOSYNTHESIS LAUROYL ACYLTRANSFERASE"/>
    <property type="match status" value="1"/>
</dbReference>
<dbReference type="Pfam" id="PF03279">
    <property type="entry name" value="Lip_A_acyltrans"/>
    <property type="match status" value="1"/>
</dbReference>
<dbReference type="GO" id="GO:0009247">
    <property type="term" value="P:glycolipid biosynthetic process"/>
    <property type="evidence" value="ECO:0007669"/>
    <property type="project" value="UniProtKB-ARBA"/>
</dbReference>
<keyword evidence="4 7" id="KW-0808">Transferase</keyword>
<dbReference type="EMBL" id="CP027062">
    <property type="protein sequence ID" value="AVI51786.1"/>
    <property type="molecule type" value="Genomic_DNA"/>
</dbReference>
<dbReference type="CDD" id="cd07984">
    <property type="entry name" value="LPLAT_LABLAT-like"/>
    <property type="match status" value="1"/>
</dbReference>
<evidence type="ECO:0000256" key="1">
    <source>
        <dbReference type="ARBA" id="ARBA00004533"/>
    </source>
</evidence>
<gene>
    <name evidence="7" type="ORF">C5O00_11655</name>
</gene>
<keyword evidence="3" id="KW-0997">Cell inner membrane</keyword>
<dbReference type="PIRSF" id="PIRSF026649">
    <property type="entry name" value="MsbB"/>
    <property type="match status" value="1"/>
</dbReference>
<protein>
    <submittedName>
        <fullName evidence="7">Lipid A biosynthesis acyltransferase</fullName>
    </submittedName>
</protein>
<proteinExistence type="predicted"/>
<reference evidence="7 8" key="1">
    <citation type="submission" date="2018-02" db="EMBL/GenBank/DDBJ databases">
        <title>Genomic analysis of the strain RR4-38 isolated from a seawater recirculating aquaculture system.</title>
        <authorList>
            <person name="Kim Y.-S."/>
            <person name="Jang Y.H."/>
            <person name="Kim K.-H."/>
        </authorList>
    </citation>
    <scope>NUCLEOTIDE SEQUENCE [LARGE SCALE GENOMIC DNA]</scope>
    <source>
        <strain evidence="7 8">RR4-38</strain>
    </source>
</reference>
<dbReference type="OrthoDB" id="9801955at2"/>
<sequence>MRRLVYLIIYPILWLTSVMPMRLLYIKSDILSFIAYRVIGYRKKVVLDNLRLVFPQKSESERRVIAQKFYRHLCDIIFETIKNLTISEKEIRKRFQFENLELIHDLYDKDRSILLLCGHYASWEWSGILGKQIQYKGLAVYKKLGNESFDRLVKKIRGRYGAEIVTNKKIVPVLFRLAKQNIKSMTLILADQTPKPGAFKHRDTFMGIDVPVFTGSEELAKKLDFASVYLKVNKVKRGYYKASFVLLAEDPSKYPDYEITRSFLNEIEDQIKAAPEYYLWSHKRWKLRS</sequence>
<evidence type="ECO:0000256" key="5">
    <source>
        <dbReference type="ARBA" id="ARBA00023136"/>
    </source>
</evidence>
<dbReference type="KEGG" id="aue:C5O00_11655"/>
<dbReference type="Proteomes" id="UP000238442">
    <property type="component" value="Chromosome"/>
</dbReference>
<evidence type="ECO:0000256" key="4">
    <source>
        <dbReference type="ARBA" id="ARBA00022679"/>
    </source>
</evidence>
<evidence type="ECO:0000256" key="2">
    <source>
        <dbReference type="ARBA" id="ARBA00022475"/>
    </source>
</evidence>
<comment type="subcellular location">
    <subcellularLocation>
        <location evidence="1">Cell inner membrane</location>
    </subcellularLocation>
</comment>
<evidence type="ECO:0000256" key="6">
    <source>
        <dbReference type="ARBA" id="ARBA00023315"/>
    </source>
</evidence>
<keyword evidence="8" id="KW-1185">Reference proteome</keyword>
<dbReference type="AlphaFoldDB" id="A0A2S0HYV4"/>
<evidence type="ECO:0000256" key="3">
    <source>
        <dbReference type="ARBA" id="ARBA00022519"/>
    </source>
</evidence>
<dbReference type="PANTHER" id="PTHR30606:SF10">
    <property type="entry name" value="PHOSPHATIDYLINOSITOL MANNOSIDE ACYLTRANSFERASE"/>
    <property type="match status" value="1"/>
</dbReference>
<keyword evidence="2" id="KW-1003">Cell membrane</keyword>
<keyword evidence="5" id="KW-0472">Membrane</keyword>
<dbReference type="InterPro" id="IPR004960">
    <property type="entry name" value="LipA_acyltrans"/>
</dbReference>
<keyword evidence="6 7" id="KW-0012">Acyltransferase</keyword>
<dbReference type="GO" id="GO:0016746">
    <property type="term" value="F:acyltransferase activity"/>
    <property type="evidence" value="ECO:0007669"/>
    <property type="project" value="UniProtKB-KW"/>
</dbReference>
<name>A0A2S0HYV4_9FLAO</name>
<organism evidence="7 8">
    <name type="scientific">Pukyongia salina</name>
    <dbReference type="NCBI Taxonomy" id="2094025"/>
    <lineage>
        <taxon>Bacteria</taxon>
        <taxon>Pseudomonadati</taxon>
        <taxon>Bacteroidota</taxon>
        <taxon>Flavobacteriia</taxon>
        <taxon>Flavobacteriales</taxon>
        <taxon>Flavobacteriaceae</taxon>
        <taxon>Pukyongia</taxon>
    </lineage>
</organism>
<dbReference type="GO" id="GO:0005886">
    <property type="term" value="C:plasma membrane"/>
    <property type="evidence" value="ECO:0007669"/>
    <property type="project" value="UniProtKB-SubCell"/>
</dbReference>
<accession>A0A2S0HYV4</accession>
<evidence type="ECO:0000313" key="8">
    <source>
        <dbReference type="Proteomes" id="UP000238442"/>
    </source>
</evidence>